<dbReference type="EC" id="3.1.-.-" evidence="3"/>
<dbReference type="RefSeq" id="WP_368496475.1">
    <property type="nucleotide sequence ID" value="NZ_CP162511.1"/>
</dbReference>
<dbReference type="PANTHER" id="PTHR22946:SF0">
    <property type="entry name" value="DIENELACTONE HYDROLASE DOMAIN-CONTAINING PROTEIN"/>
    <property type="match status" value="1"/>
</dbReference>
<dbReference type="PANTHER" id="PTHR22946">
    <property type="entry name" value="DIENELACTONE HYDROLASE DOMAIN-CONTAINING PROTEIN-RELATED"/>
    <property type="match status" value="1"/>
</dbReference>
<reference evidence="3" key="1">
    <citation type="submission" date="2024-05" db="EMBL/GenBank/DDBJ databases">
        <title>Herbiconiux sp. A18JL235.</title>
        <authorList>
            <person name="Zhang G."/>
        </authorList>
    </citation>
    <scope>NUCLEOTIDE SEQUENCE</scope>
    <source>
        <strain evidence="3">A18JL235</strain>
    </source>
</reference>
<dbReference type="SUPFAM" id="SSF53474">
    <property type="entry name" value="alpha/beta-Hydrolases"/>
    <property type="match status" value="1"/>
</dbReference>
<feature type="domain" description="Dienelactone hydrolase" evidence="2">
    <location>
        <begin position="48"/>
        <end position="253"/>
    </location>
</feature>
<accession>A0AB39BCZ0</accession>
<dbReference type="AlphaFoldDB" id="A0AB39BCZ0"/>
<dbReference type="EMBL" id="CP162511">
    <property type="protein sequence ID" value="XDI04063.1"/>
    <property type="molecule type" value="Genomic_DNA"/>
</dbReference>
<protein>
    <submittedName>
        <fullName evidence="3">Dienelactone hydrolase family protein</fullName>
        <ecNumber evidence="3">3.1.-.-</ecNumber>
    </submittedName>
</protein>
<gene>
    <name evidence="3" type="ORF">ABFY20_11975</name>
</gene>
<dbReference type="GO" id="GO:0016787">
    <property type="term" value="F:hydrolase activity"/>
    <property type="evidence" value="ECO:0007669"/>
    <property type="project" value="UniProtKB-KW"/>
</dbReference>
<evidence type="ECO:0000256" key="1">
    <source>
        <dbReference type="ARBA" id="ARBA00008645"/>
    </source>
</evidence>
<evidence type="ECO:0000259" key="2">
    <source>
        <dbReference type="Pfam" id="PF01738"/>
    </source>
</evidence>
<sequence length="255" mass="27694">MSTDTAAPFRDLIESVPLPEGAEIETLRIRYEESGVPLSGLLVWDASRSGPRPGVVVVHDWMGEDAYVRARCEMLARLGYVAFAADVYGEGVRPADAEEASALARQYYADLPTLRARVRAGYEVLAGRAEAERDRLAVMGYCFGGSASLEFARTGTPLAGAVSFHGALIVHEPADVASLDAPLLVLTGAADPVVPDETVVAFENELRQRAGLDWQIVSYSDTPHAFTRPGIDAYRPRADARSWRAMADFFDEIFA</sequence>
<dbReference type="Gene3D" id="3.40.50.1820">
    <property type="entry name" value="alpha/beta hydrolase"/>
    <property type="match status" value="1"/>
</dbReference>
<organism evidence="3">
    <name type="scientific">Herbiconiux sp. A18JL235</name>
    <dbReference type="NCBI Taxonomy" id="3152363"/>
    <lineage>
        <taxon>Bacteria</taxon>
        <taxon>Bacillati</taxon>
        <taxon>Actinomycetota</taxon>
        <taxon>Actinomycetes</taxon>
        <taxon>Micrococcales</taxon>
        <taxon>Microbacteriaceae</taxon>
        <taxon>Herbiconiux</taxon>
    </lineage>
</organism>
<comment type="similarity">
    <text evidence="1">Belongs to the AB hydrolase superfamily.</text>
</comment>
<proteinExistence type="inferred from homology"/>
<evidence type="ECO:0000313" key="3">
    <source>
        <dbReference type="EMBL" id="XDI04063.1"/>
    </source>
</evidence>
<dbReference type="InterPro" id="IPR029058">
    <property type="entry name" value="AB_hydrolase_fold"/>
</dbReference>
<dbReference type="InterPro" id="IPR050261">
    <property type="entry name" value="FrsA_esterase"/>
</dbReference>
<name>A0AB39BCZ0_9MICO</name>
<dbReference type="Pfam" id="PF01738">
    <property type="entry name" value="DLH"/>
    <property type="match status" value="1"/>
</dbReference>
<keyword evidence="3" id="KW-0378">Hydrolase</keyword>
<dbReference type="InterPro" id="IPR002925">
    <property type="entry name" value="Dienelactn_hydro"/>
</dbReference>